<keyword evidence="8" id="KW-0560">Oxidoreductase</keyword>
<dbReference type="InterPro" id="IPR042099">
    <property type="entry name" value="ANL_N_sf"/>
</dbReference>
<dbReference type="FunFam" id="3.30.300.30:FF:000007">
    <property type="entry name" value="4-coumarate--CoA ligase 2"/>
    <property type="match status" value="1"/>
</dbReference>
<dbReference type="Gene3D" id="3.40.50.12780">
    <property type="entry name" value="N-terminal domain of ligase-like"/>
    <property type="match status" value="1"/>
</dbReference>
<keyword evidence="10" id="KW-0576">Peroxisome</keyword>
<evidence type="ECO:0000256" key="4">
    <source>
        <dbReference type="ARBA" id="ARBA00012532"/>
    </source>
</evidence>
<dbReference type="Proteomes" id="UP000639338">
    <property type="component" value="Unassembled WGS sequence"/>
</dbReference>
<comment type="cofactor">
    <cofactor evidence="1">
        <name>Mg(2+)</name>
        <dbReference type="ChEBI" id="CHEBI:18420"/>
    </cofactor>
</comment>
<dbReference type="EMBL" id="JACMRX010000001">
    <property type="protein sequence ID" value="KAF7998371.1"/>
    <property type="molecule type" value="Genomic_DNA"/>
</dbReference>
<dbReference type="Gene3D" id="3.30.300.30">
    <property type="match status" value="1"/>
</dbReference>
<dbReference type="GO" id="GO:0004497">
    <property type="term" value="F:monooxygenase activity"/>
    <property type="evidence" value="ECO:0007669"/>
    <property type="project" value="UniProtKB-KW"/>
</dbReference>
<evidence type="ECO:0000313" key="17">
    <source>
        <dbReference type="Proteomes" id="UP000639338"/>
    </source>
</evidence>
<dbReference type="OrthoDB" id="10253869at2759"/>
<evidence type="ECO:0000256" key="6">
    <source>
        <dbReference type="ARBA" id="ARBA00022840"/>
    </source>
</evidence>
<organism evidence="16 17">
    <name type="scientific">Aphidius gifuensis</name>
    <name type="common">Parasitoid wasp</name>
    <dbReference type="NCBI Taxonomy" id="684658"/>
    <lineage>
        <taxon>Eukaryota</taxon>
        <taxon>Metazoa</taxon>
        <taxon>Ecdysozoa</taxon>
        <taxon>Arthropoda</taxon>
        <taxon>Hexapoda</taxon>
        <taxon>Insecta</taxon>
        <taxon>Pterygota</taxon>
        <taxon>Neoptera</taxon>
        <taxon>Endopterygota</taxon>
        <taxon>Hymenoptera</taxon>
        <taxon>Apocrita</taxon>
        <taxon>Ichneumonoidea</taxon>
        <taxon>Braconidae</taxon>
        <taxon>Aphidiinae</taxon>
        <taxon>Aphidius</taxon>
    </lineage>
</organism>
<keyword evidence="6" id="KW-0067">ATP-binding</keyword>
<comment type="catalytic activity">
    <reaction evidence="13">
        <text>firefly D-luciferin + ATP + O2 = firefly oxyluciferin + hnu + AMP + CO2 + diphosphate</text>
        <dbReference type="Rhea" id="RHEA:10732"/>
        <dbReference type="ChEBI" id="CHEBI:15379"/>
        <dbReference type="ChEBI" id="CHEBI:16526"/>
        <dbReference type="ChEBI" id="CHEBI:16792"/>
        <dbReference type="ChEBI" id="CHEBI:30212"/>
        <dbReference type="ChEBI" id="CHEBI:30616"/>
        <dbReference type="ChEBI" id="CHEBI:33019"/>
        <dbReference type="ChEBI" id="CHEBI:58038"/>
        <dbReference type="ChEBI" id="CHEBI:456215"/>
        <dbReference type="EC" id="1.13.12.7"/>
    </reaction>
</comment>
<reference evidence="16 17" key="1">
    <citation type="submission" date="2020-08" db="EMBL/GenBank/DDBJ databases">
        <title>Aphidius gifuensis genome sequencing and assembly.</title>
        <authorList>
            <person name="Du Z."/>
        </authorList>
    </citation>
    <scope>NUCLEOTIDE SEQUENCE [LARGE SCALE GENOMIC DNA]</scope>
    <source>
        <strain evidence="16">YNYX2018</strain>
        <tissue evidence="16">Adults</tissue>
    </source>
</reference>
<dbReference type="InterPro" id="IPR000873">
    <property type="entry name" value="AMP-dep_synth/lig_dom"/>
</dbReference>
<keyword evidence="12" id="KW-0599">Photoprotein</keyword>
<dbReference type="CDD" id="cd05911">
    <property type="entry name" value="Firefly_Luc_like"/>
    <property type="match status" value="1"/>
</dbReference>
<gene>
    <name evidence="16" type="ORF">HCN44_009769</name>
</gene>
<sequence length="542" mass="60242">MTEDYVLNGPPGFNLPNISLGQFILDKLVKNPLSIVQVNAKTGEILTSHDLLKKSVRLAVSLDERYHCKPGDTIAISSENNCDFFIAVCAGLFRGACIAPINSSYLKDEIHHCLNISKPKIIFVSQKTSKLIHDVIKNSSWNIEIIQFELGTIESNESIMMNDIIGGSKIWPDEFFYRAEIIDNPCDIEAVILCSSGTTGLPKGVMLSHKNMLAIIYAMESPQFFRDLKNGTVLLTIPFFHGYGLATMLSIISRGLTVVFMSSFDPQLFCQTIQKYRINSIPLVPPIMSFLAKHPMISQFDFSSVKEITCGAASLSREILIAVKKRFNNNIVIRQGYGMTELSVAVSITPPDSAEFKPDSVGLLTPGTQCKVIDPSTSVSLGPNKIGELCFKGDHVMIGYKDNYQATNDTIDENKWLHTGDLGYYDNEKYLYIVGRIKELIKYNGFQISPAEIENYLLKHSSVIDAAVVGKNDETCGQLPVAFVVKKHNSTVTPDELRAYIDERVSSPKRLRGGVVFVNEIPKNPSGKILRKKLEKLLQSKL</sequence>
<keyword evidence="11" id="KW-0455">Luminescence</keyword>
<evidence type="ECO:0000256" key="1">
    <source>
        <dbReference type="ARBA" id="ARBA00001946"/>
    </source>
</evidence>
<dbReference type="PANTHER" id="PTHR24096">
    <property type="entry name" value="LONG-CHAIN-FATTY-ACID--COA LIGASE"/>
    <property type="match status" value="1"/>
</dbReference>
<evidence type="ECO:0000256" key="10">
    <source>
        <dbReference type="ARBA" id="ARBA00023140"/>
    </source>
</evidence>
<evidence type="ECO:0000259" key="15">
    <source>
        <dbReference type="Pfam" id="PF13193"/>
    </source>
</evidence>
<proteinExistence type="inferred from homology"/>
<evidence type="ECO:0000256" key="9">
    <source>
        <dbReference type="ARBA" id="ARBA00023033"/>
    </source>
</evidence>
<keyword evidence="9" id="KW-0503">Monooxygenase</keyword>
<feature type="domain" description="AMP-binding enzyme C-terminal" evidence="15">
    <location>
        <begin position="452"/>
        <end position="528"/>
    </location>
</feature>
<evidence type="ECO:0000256" key="11">
    <source>
        <dbReference type="ARBA" id="ARBA00023223"/>
    </source>
</evidence>
<evidence type="ECO:0000256" key="3">
    <source>
        <dbReference type="ARBA" id="ARBA00006432"/>
    </source>
</evidence>
<dbReference type="EC" id="1.13.12.7" evidence="4"/>
<accession>A0A834Y8E4</accession>
<dbReference type="PANTHER" id="PTHR24096:SF423">
    <property type="entry name" value="GM05240P"/>
    <property type="match status" value="1"/>
</dbReference>
<evidence type="ECO:0000313" key="16">
    <source>
        <dbReference type="EMBL" id="KAF7998371.1"/>
    </source>
</evidence>
<dbReference type="PROSITE" id="PS00455">
    <property type="entry name" value="AMP_BINDING"/>
    <property type="match status" value="1"/>
</dbReference>
<comment type="similarity">
    <text evidence="3">Belongs to the ATP-dependent AMP-binding enzyme family.</text>
</comment>
<dbReference type="GO" id="GO:0005524">
    <property type="term" value="F:ATP binding"/>
    <property type="evidence" value="ECO:0007669"/>
    <property type="project" value="UniProtKB-KW"/>
</dbReference>
<keyword evidence="6" id="KW-0547">Nucleotide-binding</keyword>
<name>A0A834Y8E4_APHGI</name>
<dbReference type="Pfam" id="PF00501">
    <property type="entry name" value="AMP-binding"/>
    <property type="match status" value="1"/>
</dbReference>
<comment type="subcellular location">
    <subcellularLocation>
        <location evidence="2">Peroxisome</location>
    </subcellularLocation>
</comment>
<dbReference type="GO" id="GO:0016405">
    <property type="term" value="F:CoA-ligase activity"/>
    <property type="evidence" value="ECO:0007669"/>
    <property type="project" value="TreeGrafter"/>
</dbReference>
<evidence type="ECO:0000256" key="13">
    <source>
        <dbReference type="ARBA" id="ARBA00048497"/>
    </source>
</evidence>
<dbReference type="InterPro" id="IPR025110">
    <property type="entry name" value="AMP-bd_C"/>
</dbReference>
<evidence type="ECO:0000256" key="5">
    <source>
        <dbReference type="ARBA" id="ARBA00019043"/>
    </source>
</evidence>
<keyword evidence="7" id="KW-0460">Magnesium</keyword>
<dbReference type="AlphaFoldDB" id="A0A834Y8E4"/>
<feature type="domain" description="AMP-dependent synthetase/ligase" evidence="14">
    <location>
        <begin position="39"/>
        <end position="400"/>
    </location>
</feature>
<dbReference type="InterPro" id="IPR045851">
    <property type="entry name" value="AMP-bd_C_sf"/>
</dbReference>
<dbReference type="GO" id="GO:0005777">
    <property type="term" value="C:peroxisome"/>
    <property type="evidence" value="ECO:0007669"/>
    <property type="project" value="UniProtKB-SubCell"/>
</dbReference>
<evidence type="ECO:0000259" key="14">
    <source>
        <dbReference type="Pfam" id="PF00501"/>
    </source>
</evidence>
<protein>
    <recommendedName>
        <fullName evidence="5">Luciferin 4-monooxygenase</fullName>
        <ecNumber evidence="4">1.13.12.7</ecNumber>
    </recommendedName>
</protein>
<dbReference type="Pfam" id="PF13193">
    <property type="entry name" value="AMP-binding_C"/>
    <property type="match status" value="1"/>
</dbReference>
<dbReference type="InterPro" id="IPR020845">
    <property type="entry name" value="AMP-binding_CS"/>
</dbReference>
<dbReference type="SUPFAM" id="SSF56801">
    <property type="entry name" value="Acetyl-CoA synthetase-like"/>
    <property type="match status" value="1"/>
</dbReference>
<dbReference type="GO" id="GO:0008218">
    <property type="term" value="P:bioluminescence"/>
    <property type="evidence" value="ECO:0007669"/>
    <property type="project" value="UniProtKB-KW"/>
</dbReference>
<evidence type="ECO:0000256" key="8">
    <source>
        <dbReference type="ARBA" id="ARBA00023002"/>
    </source>
</evidence>
<evidence type="ECO:0000256" key="2">
    <source>
        <dbReference type="ARBA" id="ARBA00004275"/>
    </source>
</evidence>
<evidence type="ECO:0000256" key="12">
    <source>
        <dbReference type="ARBA" id="ARBA00023262"/>
    </source>
</evidence>
<evidence type="ECO:0000256" key="7">
    <source>
        <dbReference type="ARBA" id="ARBA00022842"/>
    </source>
</evidence>
<keyword evidence="17" id="KW-1185">Reference proteome</keyword>
<comment type="caution">
    <text evidence="16">The sequence shown here is derived from an EMBL/GenBank/DDBJ whole genome shotgun (WGS) entry which is preliminary data.</text>
</comment>